<evidence type="ECO:0000313" key="1">
    <source>
        <dbReference type="EMBL" id="BAU52632.1"/>
    </source>
</evidence>
<sequence>MTLTYGTVLGVWCFFLPIFDPDGVGDLETVGINGNKCWQEGS</sequence>
<dbReference type="EMBL" id="AP017313">
    <property type="protein sequence ID" value="BAU52632.1"/>
    <property type="molecule type" value="Genomic_DNA"/>
</dbReference>
<dbReference type="KEGG" id="mgot:MgSA37_00794"/>
<dbReference type="Proteomes" id="UP000218263">
    <property type="component" value="Chromosome"/>
</dbReference>
<reference evidence="1 2" key="1">
    <citation type="submission" date="2015-12" db="EMBL/GenBank/DDBJ databases">
        <title>Genome sequence of Mucilaginibacter gotjawali.</title>
        <authorList>
            <person name="Lee J.S."/>
            <person name="Lee K.C."/>
            <person name="Kim K.K."/>
            <person name="Lee B.W."/>
        </authorList>
    </citation>
    <scope>NUCLEOTIDE SEQUENCE [LARGE SCALE GENOMIC DNA]</scope>
    <source>
        <strain evidence="1 2">SA3-7</strain>
    </source>
</reference>
<protein>
    <submittedName>
        <fullName evidence="1">Uncharacterized protein</fullName>
    </submittedName>
</protein>
<keyword evidence="2" id="KW-1185">Reference proteome</keyword>
<name>A0A120MY73_9SPHI</name>
<organism evidence="1 2">
    <name type="scientific">Mucilaginibacter gotjawali</name>
    <dbReference type="NCBI Taxonomy" id="1550579"/>
    <lineage>
        <taxon>Bacteria</taxon>
        <taxon>Pseudomonadati</taxon>
        <taxon>Bacteroidota</taxon>
        <taxon>Sphingobacteriia</taxon>
        <taxon>Sphingobacteriales</taxon>
        <taxon>Sphingobacteriaceae</taxon>
        <taxon>Mucilaginibacter</taxon>
    </lineage>
</organism>
<accession>A0A120MY73</accession>
<proteinExistence type="predicted"/>
<dbReference type="AlphaFoldDB" id="A0A120MY73"/>
<gene>
    <name evidence="1" type="ORF">MgSA37_00794</name>
</gene>
<evidence type="ECO:0000313" key="2">
    <source>
        <dbReference type="Proteomes" id="UP000218263"/>
    </source>
</evidence>